<dbReference type="EMBL" id="AP023416">
    <property type="protein sequence ID" value="BCK79362.1"/>
    <property type="molecule type" value="Genomic_DNA"/>
</dbReference>
<organism evidence="2 3">
    <name type="scientific">Vescimonas fastidiosa</name>
    <dbReference type="NCBI Taxonomy" id="2714353"/>
    <lineage>
        <taxon>Bacteria</taxon>
        <taxon>Bacillati</taxon>
        <taxon>Bacillota</taxon>
        <taxon>Clostridia</taxon>
        <taxon>Eubacteriales</taxon>
        <taxon>Oscillospiraceae</taxon>
        <taxon>Vescimonas</taxon>
    </lineage>
</organism>
<accession>A0A810PZ93</accession>
<sequence length="214" mass="23041">MQKLWSYVAIPATALAVLTGSVAWVVLLRPFYYVQIGPLGVCQASGLTAAQARAAYNDVMDYCLGLRPDFAAGVLPFSAEGASHFADVRVLFILNLAFLALSVAVLSSLRVACLRQKTKLPRLAGRTPGFWAACALGGVILIAAALAATDFNRAFTVFHGIFFPGKGNWLFDPATDPVILLLPEEFFRNCAIAIAASLLLLCLVLILRGRRQKK</sequence>
<evidence type="ECO:0008006" key="4">
    <source>
        <dbReference type="Google" id="ProtNLM"/>
    </source>
</evidence>
<dbReference type="Pfam" id="PF07314">
    <property type="entry name" value="Lit"/>
    <property type="match status" value="1"/>
</dbReference>
<name>A0A810PZ93_9FIRM</name>
<feature type="transmembrane region" description="Helical" evidence="1">
    <location>
        <begin position="186"/>
        <end position="207"/>
    </location>
</feature>
<keyword evidence="1" id="KW-1133">Transmembrane helix</keyword>
<reference evidence="2" key="1">
    <citation type="submission" date="2020-09" db="EMBL/GenBank/DDBJ databases">
        <title>New species isolated from human feces.</title>
        <authorList>
            <person name="Kitahara M."/>
            <person name="Shigeno Y."/>
            <person name="Shime M."/>
            <person name="Matsumoto Y."/>
            <person name="Nakamura S."/>
            <person name="Motooka D."/>
            <person name="Fukuoka S."/>
            <person name="Nishikawa H."/>
            <person name="Benno Y."/>
        </authorList>
    </citation>
    <scope>NUCLEOTIDE SEQUENCE</scope>
    <source>
        <strain evidence="2">MM35</strain>
        <plasmid evidence="2">pMM35_01</plasmid>
    </source>
</reference>
<dbReference type="Proteomes" id="UP000681343">
    <property type="component" value="Plasmid pMM35_01"/>
</dbReference>
<keyword evidence="3" id="KW-1185">Reference proteome</keyword>
<protein>
    <recommendedName>
        <fullName evidence="4">TIGR01906 family membrane protein</fullName>
    </recommendedName>
</protein>
<evidence type="ECO:0000313" key="3">
    <source>
        <dbReference type="Proteomes" id="UP000681343"/>
    </source>
</evidence>
<dbReference type="RefSeq" id="WP_212820877.1">
    <property type="nucleotide sequence ID" value="NZ_AP023416.1"/>
</dbReference>
<dbReference type="InterPro" id="IPR010178">
    <property type="entry name" value="Lit"/>
</dbReference>
<keyword evidence="1" id="KW-0812">Transmembrane</keyword>
<dbReference type="AlphaFoldDB" id="A0A810PZ93"/>
<dbReference type="NCBIfam" id="TIGR01906">
    <property type="entry name" value="integ_TIGR01906"/>
    <property type="match status" value="1"/>
</dbReference>
<proteinExistence type="predicted"/>
<dbReference type="KEGG" id="vfa:MM35RIKEN_15540"/>
<gene>
    <name evidence="2" type="ORF">MM35RIKEN_15540</name>
</gene>
<keyword evidence="1" id="KW-0472">Membrane</keyword>
<evidence type="ECO:0000313" key="2">
    <source>
        <dbReference type="EMBL" id="BCK79362.1"/>
    </source>
</evidence>
<feature type="transmembrane region" description="Helical" evidence="1">
    <location>
        <begin position="90"/>
        <end position="109"/>
    </location>
</feature>
<evidence type="ECO:0000256" key="1">
    <source>
        <dbReference type="SAM" id="Phobius"/>
    </source>
</evidence>
<geneLocation type="plasmid" evidence="2 3">
    <name>pMM35_01</name>
</geneLocation>
<feature type="transmembrane region" description="Helical" evidence="1">
    <location>
        <begin position="7"/>
        <end position="27"/>
    </location>
</feature>
<keyword evidence="2" id="KW-0614">Plasmid</keyword>
<feature type="transmembrane region" description="Helical" evidence="1">
    <location>
        <begin position="130"/>
        <end position="148"/>
    </location>
</feature>